<gene>
    <name evidence="1" type="ORF">ZHAS_00014871</name>
</gene>
<reference evidence="1 3" key="1">
    <citation type="journal article" date="2014" name="BMC Genomics">
        <title>Genome sequence of Anopheles sinensis provides insight into genetics basis of mosquito competence for malaria parasites.</title>
        <authorList>
            <person name="Zhou D."/>
            <person name="Zhang D."/>
            <person name="Ding G."/>
            <person name="Shi L."/>
            <person name="Hou Q."/>
            <person name="Ye Y."/>
            <person name="Xu Y."/>
            <person name="Zhou H."/>
            <person name="Xiong C."/>
            <person name="Li S."/>
            <person name="Yu J."/>
            <person name="Hong S."/>
            <person name="Yu X."/>
            <person name="Zou P."/>
            <person name="Chen C."/>
            <person name="Chang X."/>
            <person name="Wang W."/>
            <person name="Lv Y."/>
            <person name="Sun Y."/>
            <person name="Ma L."/>
            <person name="Shen B."/>
            <person name="Zhu C."/>
        </authorList>
    </citation>
    <scope>NUCLEOTIDE SEQUENCE [LARGE SCALE GENOMIC DNA]</scope>
</reference>
<dbReference type="Proteomes" id="UP000030765">
    <property type="component" value="Unassembled WGS sequence"/>
</dbReference>
<name>A0A084W9H0_ANOSI</name>
<accession>A0A084W9H0</accession>
<sequence>MSALSAAFYGKGLYRPDEAAAEDNGASSLAVLNRFGANDFERREKPTLRCERVTCERCSCPMRGGWGVTDGEQVRSRCEGVLENWINVEPYPGQLPLSKLSCAM</sequence>
<evidence type="ECO:0000313" key="2">
    <source>
        <dbReference type="EnsemblMetazoa" id="ASIC014871-PA"/>
    </source>
</evidence>
<protein>
    <submittedName>
        <fullName evidence="1 2">Sushi repeat-containing protein SRPX-like protein</fullName>
    </submittedName>
</protein>
<evidence type="ECO:0000313" key="3">
    <source>
        <dbReference type="Proteomes" id="UP000030765"/>
    </source>
</evidence>
<evidence type="ECO:0000313" key="1">
    <source>
        <dbReference type="EMBL" id="KFB46864.1"/>
    </source>
</evidence>
<dbReference type="EnsemblMetazoa" id="ASIC014871-RA">
    <property type="protein sequence ID" value="ASIC014871-PA"/>
    <property type="gene ID" value="ASIC014871"/>
</dbReference>
<proteinExistence type="predicted"/>
<dbReference type="EMBL" id="ATLV01021781">
    <property type="status" value="NOT_ANNOTATED_CDS"/>
    <property type="molecule type" value="Genomic_DNA"/>
</dbReference>
<keyword evidence="3" id="KW-1185">Reference proteome</keyword>
<dbReference type="VEuPathDB" id="VectorBase:ASIC014871"/>
<dbReference type="AlphaFoldDB" id="A0A084W9H0"/>
<dbReference type="EMBL" id="KE525322">
    <property type="protein sequence ID" value="KFB46864.1"/>
    <property type="molecule type" value="Genomic_DNA"/>
</dbReference>
<dbReference type="EMBL" id="ATLV01021782">
    <property type="status" value="NOT_ANNOTATED_CDS"/>
    <property type="molecule type" value="Genomic_DNA"/>
</dbReference>
<reference evidence="2" key="2">
    <citation type="submission" date="2020-05" db="UniProtKB">
        <authorList>
            <consortium name="EnsemblMetazoa"/>
        </authorList>
    </citation>
    <scope>IDENTIFICATION</scope>
</reference>
<organism evidence="1">
    <name type="scientific">Anopheles sinensis</name>
    <name type="common">Mosquito</name>
    <dbReference type="NCBI Taxonomy" id="74873"/>
    <lineage>
        <taxon>Eukaryota</taxon>
        <taxon>Metazoa</taxon>
        <taxon>Ecdysozoa</taxon>
        <taxon>Arthropoda</taxon>
        <taxon>Hexapoda</taxon>
        <taxon>Insecta</taxon>
        <taxon>Pterygota</taxon>
        <taxon>Neoptera</taxon>
        <taxon>Endopterygota</taxon>
        <taxon>Diptera</taxon>
        <taxon>Nematocera</taxon>
        <taxon>Culicoidea</taxon>
        <taxon>Culicidae</taxon>
        <taxon>Anophelinae</taxon>
        <taxon>Anopheles</taxon>
    </lineage>
</organism>